<gene>
    <name evidence="4" type="ORF">ACHAW5_008101</name>
</gene>
<dbReference type="Gene3D" id="3.90.1410.10">
    <property type="entry name" value="set domain protein methyltransferase, domain 1"/>
    <property type="match status" value="1"/>
</dbReference>
<organism evidence="4 5">
    <name type="scientific">Stephanodiscus triporus</name>
    <dbReference type="NCBI Taxonomy" id="2934178"/>
    <lineage>
        <taxon>Eukaryota</taxon>
        <taxon>Sar</taxon>
        <taxon>Stramenopiles</taxon>
        <taxon>Ochrophyta</taxon>
        <taxon>Bacillariophyta</taxon>
        <taxon>Coscinodiscophyceae</taxon>
        <taxon>Thalassiosirophycidae</taxon>
        <taxon>Stephanodiscales</taxon>
        <taxon>Stephanodiscaceae</taxon>
        <taxon>Stephanodiscus</taxon>
    </lineage>
</organism>
<evidence type="ECO:0000256" key="1">
    <source>
        <dbReference type="SAM" id="Coils"/>
    </source>
</evidence>
<dbReference type="Pfam" id="PF00856">
    <property type="entry name" value="SET"/>
    <property type="match status" value="1"/>
</dbReference>
<protein>
    <recommendedName>
        <fullName evidence="3">SET domain-containing protein</fullName>
    </recommendedName>
</protein>
<reference evidence="4 5" key="1">
    <citation type="submission" date="2024-10" db="EMBL/GenBank/DDBJ databases">
        <title>Updated reference genomes for cyclostephanoid diatoms.</title>
        <authorList>
            <person name="Roberts W.R."/>
            <person name="Alverson A.J."/>
        </authorList>
    </citation>
    <scope>NUCLEOTIDE SEQUENCE [LARGE SCALE GENOMIC DNA]</scope>
    <source>
        <strain evidence="4 5">AJA276-08</strain>
    </source>
</reference>
<dbReference type="EMBL" id="JALLAZ020001799">
    <property type="protein sequence ID" value="KAL3763558.1"/>
    <property type="molecule type" value="Genomic_DNA"/>
</dbReference>
<sequence>MIHPGKKYHQHKYYSCRSIYNLAMELEKGDKSDRAPYVRYLLSQTRGTMPGEWSVAGSKFLASDVLGDGDLPPYEDSWRTKFDKEWLRGCLGTDRASDPSTHAFERDAYWLASSRDEDTLMVPVYDMANHSNDPALLNTLSYKPETAGDAFLFVASRDIGGGEQVYNSYNRCNACSDARYGDDCETYSFARTPDLFVRFGFVEEYPQNWEFDPHNDDSSDDDDDDDETEFNFCLHRDAESGELEARWGDREDDKPDAADVRWLRKQLGRLRGLSDRKERLEAQLVKAAGDGEEADGDKMSRWEWESAWRYHNALSHAIAAAIRSVATEDAHDGEL</sequence>
<dbReference type="InterPro" id="IPR050600">
    <property type="entry name" value="SETD3_SETD6_MTase"/>
</dbReference>
<keyword evidence="1" id="KW-0175">Coiled coil</keyword>
<name>A0ABD3MIH1_9STRA</name>
<comment type="caution">
    <text evidence="4">The sequence shown here is derived from an EMBL/GenBank/DDBJ whole genome shotgun (WGS) entry which is preliminary data.</text>
</comment>
<accession>A0ABD3MIH1</accession>
<dbReference type="InterPro" id="IPR001214">
    <property type="entry name" value="SET_dom"/>
</dbReference>
<feature type="region of interest" description="Disordered" evidence="2">
    <location>
        <begin position="209"/>
        <end position="228"/>
    </location>
</feature>
<feature type="domain" description="SET" evidence="3">
    <location>
        <begin position="114"/>
        <end position="170"/>
    </location>
</feature>
<feature type="compositionally biased region" description="Acidic residues" evidence="2">
    <location>
        <begin position="218"/>
        <end position="228"/>
    </location>
</feature>
<dbReference type="AlphaFoldDB" id="A0ABD3MIH1"/>
<keyword evidence="5" id="KW-1185">Reference proteome</keyword>
<dbReference type="PANTHER" id="PTHR13271">
    <property type="entry name" value="UNCHARACTERIZED PUTATIVE METHYLTRANSFERASE"/>
    <property type="match status" value="1"/>
</dbReference>
<proteinExistence type="predicted"/>
<dbReference type="PANTHER" id="PTHR13271:SF137">
    <property type="entry name" value="SET DOMAIN-CONTAINING PROTEIN"/>
    <property type="match status" value="1"/>
</dbReference>
<evidence type="ECO:0000256" key="2">
    <source>
        <dbReference type="SAM" id="MobiDB-lite"/>
    </source>
</evidence>
<evidence type="ECO:0000259" key="3">
    <source>
        <dbReference type="Pfam" id="PF00856"/>
    </source>
</evidence>
<dbReference type="Proteomes" id="UP001530315">
    <property type="component" value="Unassembled WGS sequence"/>
</dbReference>
<evidence type="ECO:0000313" key="5">
    <source>
        <dbReference type="Proteomes" id="UP001530315"/>
    </source>
</evidence>
<dbReference type="InterPro" id="IPR046341">
    <property type="entry name" value="SET_dom_sf"/>
</dbReference>
<dbReference type="SUPFAM" id="SSF82199">
    <property type="entry name" value="SET domain"/>
    <property type="match status" value="1"/>
</dbReference>
<evidence type="ECO:0000313" key="4">
    <source>
        <dbReference type="EMBL" id="KAL3763558.1"/>
    </source>
</evidence>
<feature type="coiled-coil region" evidence="1">
    <location>
        <begin position="263"/>
        <end position="290"/>
    </location>
</feature>
<dbReference type="CDD" id="cd10527">
    <property type="entry name" value="SET_LSMT"/>
    <property type="match status" value="1"/>
</dbReference>